<keyword evidence="4" id="KW-0325">Glycoprotein</keyword>
<evidence type="ECO:0000256" key="4">
    <source>
        <dbReference type="ARBA" id="ARBA00023180"/>
    </source>
</evidence>
<reference evidence="6 7" key="1">
    <citation type="submission" date="2018-06" db="EMBL/GenBank/DDBJ databases">
        <title>Streptomyces reniochalinae sp. nov. and Streptomyces diacarnus sp. nov. from marine sponges.</title>
        <authorList>
            <person name="Li L."/>
        </authorList>
    </citation>
    <scope>NUCLEOTIDE SEQUENCE [LARGE SCALE GENOMIC DNA]</scope>
    <source>
        <strain evidence="6 7">LHW50302</strain>
    </source>
</reference>
<feature type="region of interest" description="Disordered" evidence="5">
    <location>
        <begin position="499"/>
        <end position="520"/>
    </location>
</feature>
<dbReference type="SUPFAM" id="SSF69318">
    <property type="entry name" value="Integrin alpha N-terminal domain"/>
    <property type="match status" value="2"/>
</dbReference>
<dbReference type="OrthoDB" id="344301at2"/>
<comment type="caution">
    <text evidence="6">The sequence shown here is derived from an EMBL/GenBank/DDBJ whole genome shotgun (WGS) entry which is preliminary data.</text>
</comment>
<dbReference type="Proteomes" id="UP000253507">
    <property type="component" value="Unassembled WGS sequence"/>
</dbReference>
<evidence type="ECO:0000313" key="7">
    <source>
        <dbReference type="Proteomes" id="UP000253507"/>
    </source>
</evidence>
<dbReference type="Pfam" id="PF01839">
    <property type="entry name" value="FG-GAP"/>
    <property type="match status" value="2"/>
</dbReference>
<feature type="compositionally biased region" description="Polar residues" evidence="5">
    <location>
        <begin position="346"/>
        <end position="361"/>
    </location>
</feature>
<dbReference type="Pfam" id="PF13517">
    <property type="entry name" value="FG-GAP_3"/>
    <property type="match status" value="1"/>
</dbReference>
<keyword evidence="7" id="KW-1185">Reference proteome</keyword>
<dbReference type="InterPro" id="IPR028994">
    <property type="entry name" value="Integrin_alpha_N"/>
</dbReference>
<keyword evidence="3" id="KW-0378">Hydrolase</keyword>
<dbReference type="PANTHER" id="PTHR23221">
    <property type="entry name" value="GLYCOSYLPHOSPHATIDYLINOSITOL PHOSPHOLIPASE D"/>
    <property type="match status" value="1"/>
</dbReference>
<dbReference type="InterPro" id="IPR013519">
    <property type="entry name" value="Int_alpha_beta-p"/>
</dbReference>
<evidence type="ECO:0000313" key="6">
    <source>
        <dbReference type="EMBL" id="RCG24561.1"/>
    </source>
</evidence>
<dbReference type="PROSITE" id="PS51470">
    <property type="entry name" value="FG_GAP"/>
    <property type="match status" value="2"/>
</dbReference>
<dbReference type="SMART" id="SM00191">
    <property type="entry name" value="Int_alpha"/>
    <property type="match status" value="5"/>
</dbReference>
<evidence type="ECO:0000256" key="5">
    <source>
        <dbReference type="SAM" id="MobiDB-lite"/>
    </source>
</evidence>
<protein>
    <submittedName>
        <fullName evidence="6">Esterase</fullName>
    </submittedName>
</protein>
<sequence length="520" mass="51370">MYERPSHRSRPVPAGNTRLLRRGFGASDQGGHVLHRSKATATATVARAIGVTAVLLAGTTAVAVPAYAAPAAAADDSAAAASGAAAPKADFDGDGYADTVSGAPKATVGGKQYAGYLTVTYGSAKGTSTTKRQLFSANSEAVPGSVEDYGNFGGQTAARDFDGDGVTDLAVAGGGGAVILWGEKGKGLTGGTKVSADGGAQLAAGDFDGDKKPDLALAGGQFDDTVEVLYGGFTREGKPARTGQVKTGHTFAPTSLTAGDVTGDGADDLVTTHAFEEMSESSEFYTGSKDGLVDKAKDVDDAETAVIADVNKDGFGDLVIRTVPGGVVEDLPHDHGTVKVLYGSAQGPSTEKTTTLTQNSPGVPGANEEGDEFGKALAAGDVNGDGYADIAVGVPGEDIGSGAAGKDTGAVVQLLGGKNGLTGTGAKNWDQGSAGVPGAVEAGDRFGAALGFGDTDNDGRDDLAIGAPGEDGDASATDAGAVWVLRGADGGLTADGVVSYGPKTLGGPEKGSGLGSAFSR</sequence>
<evidence type="ECO:0000256" key="3">
    <source>
        <dbReference type="ARBA" id="ARBA00022801"/>
    </source>
</evidence>
<organism evidence="6 7">
    <name type="scientific">Streptomyces reniochalinae</name>
    <dbReference type="NCBI Taxonomy" id="2250578"/>
    <lineage>
        <taxon>Bacteria</taxon>
        <taxon>Bacillati</taxon>
        <taxon>Actinomycetota</taxon>
        <taxon>Actinomycetes</taxon>
        <taxon>Kitasatosporales</taxon>
        <taxon>Streptomycetaceae</taxon>
        <taxon>Streptomyces</taxon>
    </lineage>
</organism>
<accession>A0A367F2R7</accession>
<dbReference type="EMBL" id="QOIM01000020">
    <property type="protein sequence ID" value="RCG24561.1"/>
    <property type="molecule type" value="Genomic_DNA"/>
</dbReference>
<dbReference type="InterPro" id="IPR013517">
    <property type="entry name" value="FG-GAP"/>
</dbReference>
<dbReference type="PANTHER" id="PTHR23221:SF7">
    <property type="entry name" value="PHOSPHATIDYLINOSITOL-GLYCAN-SPECIFIC PHOSPHOLIPASE D"/>
    <property type="match status" value="1"/>
</dbReference>
<name>A0A367F2R7_9ACTN</name>
<evidence type="ECO:0000256" key="2">
    <source>
        <dbReference type="ARBA" id="ARBA00022737"/>
    </source>
</evidence>
<dbReference type="AlphaFoldDB" id="A0A367F2R7"/>
<keyword evidence="1" id="KW-0732">Signal</keyword>
<dbReference type="Gene3D" id="2.130.10.130">
    <property type="entry name" value="Integrin alpha, N-terminal"/>
    <property type="match status" value="4"/>
</dbReference>
<evidence type="ECO:0000256" key="1">
    <source>
        <dbReference type="ARBA" id="ARBA00022729"/>
    </source>
</evidence>
<keyword evidence="2" id="KW-0677">Repeat</keyword>
<gene>
    <name evidence="6" type="ORF">DQ392_02225</name>
</gene>
<dbReference type="GO" id="GO:0016787">
    <property type="term" value="F:hydrolase activity"/>
    <property type="evidence" value="ECO:0007669"/>
    <property type="project" value="UniProtKB-KW"/>
</dbReference>
<proteinExistence type="predicted"/>
<feature type="region of interest" description="Disordered" evidence="5">
    <location>
        <begin position="344"/>
        <end position="368"/>
    </location>
</feature>